<accession>A0ABN1NV21</accession>
<evidence type="ECO:0000313" key="2">
    <source>
        <dbReference type="Proteomes" id="UP001501578"/>
    </source>
</evidence>
<comment type="caution">
    <text evidence="1">The sequence shown here is derived from an EMBL/GenBank/DDBJ whole genome shotgun (WGS) entry which is preliminary data.</text>
</comment>
<name>A0ABN1NV21_9ACTN</name>
<protein>
    <submittedName>
        <fullName evidence="1">Uncharacterized protein</fullName>
    </submittedName>
</protein>
<organism evidence="1 2">
    <name type="scientific">Nonomuraea longicatena</name>
    <dbReference type="NCBI Taxonomy" id="83682"/>
    <lineage>
        <taxon>Bacteria</taxon>
        <taxon>Bacillati</taxon>
        <taxon>Actinomycetota</taxon>
        <taxon>Actinomycetes</taxon>
        <taxon>Streptosporangiales</taxon>
        <taxon>Streptosporangiaceae</taxon>
        <taxon>Nonomuraea</taxon>
    </lineage>
</organism>
<dbReference type="EMBL" id="BAAAHQ010000004">
    <property type="protein sequence ID" value="GAA0917551.1"/>
    <property type="molecule type" value="Genomic_DNA"/>
</dbReference>
<sequence>MCHGDPLESGGQSRVEVGDAADCFMRSPAEQTGAGYHGDVDVVGGQSGDRLAEYASQTLRPSHDKEG</sequence>
<reference evidence="1 2" key="1">
    <citation type="journal article" date="2019" name="Int. J. Syst. Evol. Microbiol.">
        <title>The Global Catalogue of Microorganisms (GCM) 10K type strain sequencing project: providing services to taxonomists for standard genome sequencing and annotation.</title>
        <authorList>
            <consortium name="The Broad Institute Genomics Platform"/>
            <consortium name="The Broad Institute Genome Sequencing Center for Infectious Disease"/>
            <person name="Wu L."/>
            <person name="Ma J."/>
        </authorList>
    </citation>
    <scope>NUCLEOTIDE SEQUENCE [LARGE SCALE GENOMIC DNA]</scope>
    <source>
        <strain evidence="1 2">JCM 11136</strain>
    </source>
</reference>
<proteinExistence type="predicted"/>
<evidence type="ECO:0000313" key="1">
    <source>
        <dbReference type="EMBL" id="GAA0917551.1"/>
    </source>
</evidence>
<keyword evidence="2" id="KW-1185">Reference proteome</keyword>
<gene>
    <name evidence="1" type="ORF">GCM10009560_13660</name>
</gene>
<dbReference type="Proteomes" id="UP001501578">
    <property type="component" value="Unassembled WGS sequence"/>
</dbReference>